<dbReference type="Pfam" id="PF02405">
    <property type="entry name" value="MlaE"/>
    <property type="match status" value="1"/>
</dbReference>
<dbReference type="EMBL" id="FOFB01000016">
    <property type="protein sequence ID" value="SEQ81693.1"/>
    <property type="molecule type" value="Genomic_DNA"/>
</dbReference>
<feature type="transmembrane region" description="Helical" evidence="1">
    <location>
        <begin position="139"/>
        <end position="167"/>
    </location>
</feature>
<dbReference type="PANTHER" id="PTHR30188:SF4">
    <property type="entry name" value="PROTEIN TRIGALACTOSYLDIACYLGLYCEROL 1, CHLOROPLASTIC"/>
    <property type="match status" value="1"/>
</dbReference>
<feature type="transmembrane region" description="Helical" evidence="1">
    <location>
        <begin position="43"/>
        <end position="65"/>
    </location>
</feature>
<keyword evidence="1" id="KW-0812">Transmembrane</keyword>
<keyword evidence="1" id="KW-0472">Membrane</keyword>
<feature type="transmembrane region" description="Helical" evidence="1">
    <location>
        <begin position="6"/>
        <end position="22"/>
    </location>
</feature>
<dbReference type="GO" id="GO:0005548">
    <property type="term" value="F:phospholipid transporter activity"/>
    <property type="evidence" value="ECO:0007669"/>
    <property type="project" value="TreeGrafter"/>
</dbReference>
<accession>A0A1H9J4D9</accession>
<dbReference type="PANTHER" id="PTHR30188">
    <property type="entry name" value="ABC TRANSPORTER PERMEASE PROTEIN-RELATED"/>
    <property type="match status" value="1"/>
</dbReference>
<dbReference type="OrthoDB" id="9810518at2"/>
<feature type="transmembrane region" description="Helical" evidence="1">
    <location>
        <begin position="224"/>
        <end position="247"/>
    </location>
</feature>
<dbReference type="RefSeq" id="WP_090169903.1">
    <property type="nucleotide sequence ID" value="NZ_FOFB01000016.1"/>
</dbReference>
<keyword evidence="1" id="KW-1133">Transmembrane helix</keyword>
<gene>
    <name evidence="2" type="ORF">SAMN05444359_11684</name>
</gene>
<dbReference type="InParanoid" id="A0A1H9J4D9"/>
<sequence>MLIDTLLYNFGQYILLLKSAIAKPERFSMYYKETVRQMDAIGVGSVFIVLLISVFIGMVTAVQFADQLGDSFIPSYYIGYIVRDITIIEMAPTITCLVLAGKVGSNLAAEIGGMRQKEHIDAMEIMGVNTAAYLIMPKIIAAVLVIPLLVAISAFVSIIGGYLATVLPGSISHTEYVLGLRSFFVPRYVFIMFVKAGVFAFLLTSVSCYFGYYVKGGSIELGEASTSAVVVSNVLILLFDFIIALLLT</sequence>
<evidence type="ECO:0000313" key="3">
    <source>
        <dbReference type="Proteomes" id="UP000199021"/>
    </source>
</evidence>
<feature type="transmembrane region" description="Helical" evidence="1">
    <location>
        <begin position="188"/>
        <end position="212"/>
    </location>
</feature>
<dbReference type="AlphaFoldDB" id="A0A1H9J4D9"/>
<protein>
    <submittedName>
        <fullName evidence="2">Phospholipid/cholesterol/gamma-HCH transport system permease protein</fullName>
    </submittedName>
</protein>
<dbReference type="STRING" id="478744.SAMN05444359_11684"/>
<evidence type="ECO:0000313" key="2">
    <source>
        <dbReference type="EMBL" id="SEQ81693.1"/>
    </source>
</evidence>
<name>A0A1H9J4D9_9BACT</name>
<organism evidence="2 3">
    <name type="scientific">Neolewinella agarilytica</name>
    <dbReference type="NCBI Taxonomy" id="478744"/>
    <lineage>
        <taxon>Bacteria</taxon>
        <taxon>Pseudomonadati</taxon>
        <taxon>Bacteroidota</taxon>
        <taxon>Saprospiria</taxon>
        <taxon>Saprospirales</taxon>
        <taxon>Lewinellaceae</taxon>
        <taxon>Neolewinella</taxon>
    </lineage>
</organism>
<proteinExistence type="predicted"/>
<reference evidence="3" key="1">
    <citation type="submission" date="2016-10" db="EMBL/GenBank/DDBJ databases">
        <authorList>
            <person name="Varghese N."/>
            <person name="Submissions S."/>
        </authorList>
    </citation>
    <scope>NUCLEOTIDE SEQUENCE [LARGE SCALE GENOMIC DNA]</scope>
    <source>
        <strain evidence="3">DSM 24740</strain>
    </source>
</reference>
<dbReference type="Proteomes" id="UP000199021">
    <property type="component" value="Unassembled WGS sequence"/>
</dbReference>
<dbReference type="GO" id="GO:0043190">
    <property type="term" value="C:ATP-binding cassette (ABC) transporter complex"/>
    <property type="evidence" value="ECO:0007669"/>
    <property type="project" value="InterPro"/>
</dbReference>
<keyword evidence="3" id="KW-1185">Reference proteome</keyword>
<evidence type="ECO:0000256" key="1">
    <source>
        <dbReference type="SAM" id="Phobius"/>
    </source>
</evidence>
<dbReference type="InterPro" id="IPR030802">
    <property type="entry name" value="Permease_MalE"/>
</dbReference>